<dbReference type="AlphaFoldDB" id="Q6K4C7"/>
<evidence type="ECO:0000313" key="2">
    <source>
        <dbReference type="EMBL" id="BAD22242.1"/>
    </source>
</evidence>
<name>Q6K4C7_ORYSJ</name>
<organism evidence="2 3">
    <name type="scientific">Oryza sativa subsp. japonica</name>
    <name type="common">Rice</name>
    <dbReference type="NCBI Taxonomy" id="39947"/>
    <lineage>
        <taxon>Eukaryota</taxon>
        <taxon>Viridiplantae</taxon>
        <taxon>Streptophyta</taxon>
        <taxon>Embryophyta</taxon>
        <taxon>Tracheophyta</taxon>
        <taxon>Spermatophyta</taxon>
        <taxon>Magnoliopsida</taxon>
        <taxon>Liliopsida</taxon>
        <taxon>Poales</taxon>
        <taxon>Poaceae</taxon>
        <taxon>BOP clade</taxon>
        <taxon>Oryzoideae</taxon>
        <taxon>Oryzeae</taxon>
        <taxon>Oryzinae</taxon>
        <taxon>Oryza</taxon>
        <taxon>Oryza sativa</taxon>
    </lineage>
</organism>
<evidence type="ECO:0000256" key="1">
    <source>
        <dbReference type="SAM" id="MobiDB-lite"/>
    </source>
</evidence>
<reference evidence="3" key="1">
    <citation type="journal article" date="2005" name="Nature">
        <title>The map-based sequence of the rice genome.</title>
        <authorList>
            <consortium name="International rice genome sequencing project (IRGSP)"/>
            <person name="Matsumoto T."/>
            <person name="Wu J."/>
            <person name="Kanamori H."/>
            <person name="Katayose Y."/>
            <person name="Fujisawa M."/>
            <person name="Namiki N."/>
            <person name="Mizuno H."/>
            <person name="Yamamoto K."/>
            <person name="Antonio B.A."/>
            <person name="Baba T."/>
            <person name="Sakata K."/>
            <person name="Nagamura Y."/>
            <person name="Aoki H."/>
            <person name="Arikawa K."/>
            <person name="Arita K."/>
            <person name="Bito T."/>
            <person name="Chiden Y."/>
            <person name="Fujitsuka N."/>
            <person name="Fukunaka R."/>
            <person name="Hamada M."/>
            <person name="Harada C."/>
            <person name="Hayashi A."/>
            <person name="Hijishita S."/>
            <person name="Honda M."/>
            <person name="Hosokawa S."/>
            <person name="Ichikawa Y."/>
            <person name="Idonuma A."/>
            <person name="Iijima M."/>
            <person name="Ikeda M."/>
            <person name="Ikeno M."/>
            <person name="Ito K."/>
            <person name="Ito S."/>
            <person name="Ito T."/>
            <person name="Ito Y."/>
            <person name="Ito Y."/>
            <person name="Iwabuchi A."/>
            <person name="Kamiya K."/>
            <person name="Karasawa W."/>
            <person name="Kurita K."/>
            <person name="Katagiri S."/>
            <person name="Kikuta A."/>
            <person name="Kobayashi H."/>
            <person name="Kobayashi N."/>
            <person name="Machita K."/>
            <person name="Maehara T."/>
            <person name="Masukawa M."/>
            <person name="Mizubayashi T."/>
            <person name="Mukai Y."/>
            <person name="Nagasaki H."/>
            <person name="Nagata Y."/>
            <person name="Naito S."/>
            <person name="Nakashima M."/>
            <person name="Nakama Y."/>
            <person name="Nakamichi Y."/>
            <person name="Nakamura M."/>
            <person name="Meguro A."/>
            <person name="Negishi M."/>
            <person name="Ohta I."/>
            <person name="Ohta T."/>
            <person name="Okamoto M."/>
            <person name="Ono N."/>
            <person name="Saji S."/>
            <person name="Sakaguchi M."/>
            <person name="Sakai K."/>
            <person name="Shibata M."/>
            <person name="Shimokawa T."/>
            <person name="Song J."/>
            <person name="Takazaki Y."/>
            <person name="Terasawa K."/>
            <person name="Tsugane M."/>
            <person name="Tsuji K."/>
            <person name="Ueda S."/>
            <person name="Waki K."/>
            <person name="Yamagata H."/>
            <person name="Yamamoto M."/>
            <person name="Yamamoto S."/>
            <person name="Yamane H."/>
            <person name="Yoshiki S."/>
            <person name="Yoshihara R."/>
            <person name="Yukawa K."/>
            <person name="Zhong H."/>
            <person name="Yano M."/>
            <person name="Yuan Q."/>
            <person name="Ouyang S."/>
            <person name="Liu J."/>
            <person name="Jones K.M."/>
            <person name="Gansberger K."/>
            <person name="Moffat K."/>
            <person name="Hill J."/>
            <person name="Bera J."/>
            <person name="Fadrosh D."/>
            <person name="Jin S."/>
            <person name="Johri S."/>
            <person name="Kim M."/>
            <person name="Overton L."/>
            <person name="Reardon M."/>
            <person name="Tsitrin T."/>
            <person name="Vuong H."/>
            <person name="Weaver B."/>
            <person name="Ciecko A."/>
            <person name="Tallon L."/>
            <person name="Jackson J."/>
            <person name="Pai G."/>
            <person name="Aken S.V."/>
            <person name="Utterback T."/>
            <person name="Reidmuller S."/>
            <person name="Feldblyum T."/>
            <person name="Hsiao J."/>
            <person name="Zismann V."/>
            <person name="Iobst S."/>
            <person name="de Vazeille A.R."/>
            <person name="Buell C.R."/>
            <person name="Ying K."/>
            <person name="Li Y."/>
            <person name="Lu T."/>
            <person name="Huang Y."/>
            <person name="Zhao Q."/>
            <person name="Feng Q."/>
            <person name="Zhang L."/>
            <person name="Zhu J."/>
            <person name="Weng Q."/>
            <person name="Mu J."/>
            <person name="Lu Y."/>
            <person name="Fan D."/>
            <person name="Liu Y."/>
            <person name="Guan J."/>
            <person name="Zhang Y."/>
            <person name="Yu S."/>
            <person name="Liu X."/>
            <person name="Zhang Y."/>
            <person name="Hong G."/>
            <person name="Han B."/>
            <person name="Choisne N."/>
            <person name="Demange N."/>
            <person name="Orjeda G."/>
            <person name="Samain S."/>
            <person name="Cattolico L."/>
            <person name="Pelletier E."/>
            <person name="Couloux A."/>
            <person name="Segurens B."/>
            <person name="Wincker P."/>
            <person name="D'Hont A."/>
            <person name="Scarpelli C."/>
            <person name="Weissenbach J."/>
            <person name="Salanoubat M."/>
            <person name="Quetier F."/>
            <person name="Yu Y."/>
            <person name="Kim H.R."/>
            <person name="Rambo T."/>
            <person name="Currie J."/>
            <person name="Collura K."/>
            <person name="Luo M."/>
            <person name="Yang T."/>
            <person name="Ammiraju J.S.S."/>
            <person name="Engler F."/>
            <person name="Soderlund C."/>
            <person name="Wing R.A."/>
            <person name="Palmer L.E."/>
            <person name="de la Bastide M."/>
            <person name="Spiegel L."/>
            <person name="Nascimento L."/>
            <person name="Zutavern T."/>
            <person name="O'Shaughnessy A."/>
            <person name="Dike S."/>
            <person name="Dedhia N."/>
            <person name="Preston R."/>
            <person name="Balija V."/>
            <person name="McCombie W.R."/>
            <person name="Chow T."/>
            <person name="Chen H."/>
            <person name="Chung M."/>
            <person name="Chen C."/>
            <person name="Shaw J."/>
            <person name="Wu H."/>
            <person name="Hsiao K."/>
            <person name="Chao Y."/>
            <person name="Chu M."/>
            <person name="Cheng C."/>
            <person name="Hour A."/>
            <person name="Lee P."/>
            <person name="Lin S."/>
            <person name="Lin Y."/>
            <person name="Liou J."/>
            <person name="Liu S."/>
            <person name="Hsing Y."/>
            <person name="Raghuvanshi S."/>
            <person name="Mohanty A."/>
            <person name="Bharti A.K."/>
            <person name="Gaur A."/>
            <person name="Gupta V."/>
            <person name="Kumar D."/>
            <person name="Ravi V."/>
            <person name="Vij S."/>
            <person name="Kapur A."/>
            <person name="Khurana P."/>
            <person name="Khurana P."/>
            <person name="Khurana J.P."/>
            <person name="Tyagi A.K."/>
            <person name="Gaikwad K."/>
            <person name="Singh A."/>
            <person name="Dalal V."/>
            <person name="Srivastava S."/>
            <person name="Dixit A."/>
            <person name="Pal A.K."/>
            <person name="Ghazi I.A."/>
            <person name="Yadav M."/>
            <person name="Pandit A."/>
            <person name="Bhargava A."/>
            <person name="Sureshbabu K."/>
            <person name="Batra K."/>
            <person name="Sharma T.R."/>
            <person name="Mohapatra T."/>
            <person name="Singh N.K."/>
            <person name="Messing J."/>
            <person name="Nelson A.B."/>
            <person name="Fuks G."/>
            <person name="Kavchok S."/>
            <person name="Keizer G."/>
            <person name="Linton E."/>
            <person name="Llaca V."/>
            <person name="Song R."/>
            <person name="Tanyolac B."/>
            <person name="Young S."/>
            <person name="Ho-Il K."/>
            <person name="Hahn J.H."/>
            <person name="Sangsakoo G."/>
            <person name="Vanavichit A."/>
            <person name="de Mattos Luiz.A.T."/>
            <person name="Zimmer P.D."/>
            <person name="Malone G."/>
            <person name="Dellagostin O."/>
            <person name="de Oliveira A.C."/>
            <person name="Bevan M."/>
            <person name="Bancroft I."/>
            <person name="Minx P."/>
            <person name="Cordum H."/>
            <person name="Wilson R."/>
            <person name="Cheng Z."/>
            <person name="Jin W."/>
            <person name="Jiang J."/>
            <person name="Leong S.A."/>
            <person name="Iwama H."/>
            <person name="Gojobori T."/>
            <person name="Itoh T."/>
            <person name="Niimura Y."/>
            <person name="Fujii Y."/>
            <person name="Habara T."/>
            <person name="Sakai H."/>
            <person name="Sato Y."/>
            <person name="Wilson G."/>
            <person name="Kumar K."/>
            <person name="McCouch S."/>
            <person name="Juretic N."/>
            <person name="Hoen D."/>
            <person name="Wright S."/>
            <person name="Bruskiewich R."/>
            <person name="Bureau T."/>
            <person name="Miyao A."/>
            <person name="Hirochika H."/>
            <person name="Nishikawa T."/>
            <person name="Kadowaki K."/>
            <person name="Sugiura M."/>
            <person name="Burr B."/>
            <person name="Sasaki T."/>
        </authorList>
    </citation>
    <scope>NUCLEOTIDE SEQUENCE [LARGE SCALE GENOMIC DNA]</scope>
    <source>
        <strain evidence="3">cv. Nipponbare</strain>
    </source>
</reference>
<evidence type="ECO:0000313" key="3">
    <source>
        <dbReference type="Proteomes" id="UP000000763"/>
    </source>
</evidence>
<feature type="region of interest" description="Disordered" evidence="1">
    <location>
        <begin position="119"/>
        <end position="149"/>
    </location>
</feature>
<accession>Q6K4C7</accession>
<dbReference type="Proteomes" id="UP000000763">
    <property type="component" value="Chromosome 9"/>
</dbReference>
<protein>
    <submittedName>
        <fullName evidence="2">Uncharacterized protein</fullName>
    </submittedName>
</protein>
<reference evidence="3" key="2">
    <citation type="journal article" date="2008" name="Nucleic Acids Res.">
        <title>The rice annotation project database (RAP-DB): 2008 update.</title>
        <authorList>
            <consortium name="The rice annotation project (RAP)"/>
        </authorList>
    </citation>
    <scope>GENOME REANNOTATION</scope>
    <source>
        <strain evidence="3">cv. Nipponbare</strain>
    </source>
</reference>
<sequence>MARRCDIFQCEEKTGDVLLPVEKNIVSLHASPRNTAQPARLSDACGGEREQAATMITNCKLGRRIERARARLSEVQGKPRRERVPHDLQSCTSYGPAAWSAGGFVDGPEAFAAARAKALKSPRRPINDSAPSDGLDVFAATSGPGHRTV</sequence>
<gene>
    <name evidence="2" type="primary">OJ1509_C06.14</name>
</gene>
<dbReference type="EMBL" id="AP005573">
    <property type="protein sequence ID" value="BAD22242.1"/>
    <property type="molecule type" value="Genomic_DNA"/>
</dbReference>
<proteinExistence type="predicted"/>